<feature type="transmembrane region" description="Helical" evidence="1">
    <location>
        <begin position="34"/>
        <end position="59"/>
    </location>
</feature>
<proteinExistence type="predicted"/>
<protein>
    <submittedName>
        <fullName evidence="2">Uncharacterized protein</fullName>
    </submittedName>
</protein>
<reference evidence="2 3" key="1">
    <citation type="submission" date="2019-03" db="EMBL/GenBank/DDBJ databases">
        <title>Genomic Encyclopedia of Type Strains, Phase IV (KMG-IV): sequencing the most valuable type-strain genomes for metagenomic binning, comparative biology and taxonomic classification.</title>
        <authorList>
            <person name="Goeker M."/>
        </authorList>
    </citation>
    <scope>NUCLEOTIDE SEQUENCE [LARGE SCALE GENOMIC DNA]</scope>
    <source>
        <strain evidence="2 3">DSM 45361</strain>
    </source>
</reference>
<name>A0A4V3CZI8_LABRH</name>
<sequence length="166" mass="18367">MTNLRRVLPPPRRRPSLVTIAVRWRIELLLGTAIGLWVGLLGWLPLTVAAGAVAVALAVNPSLRRGAARVLRAVIVPHRVRSGLLQSGVTDRSGRLPWLVRAYSRGETVFVHVWLRAGTTTGDLRRARAVLRAACGAADVDVHHHPTRHDRAVIVVFRPRWGWFGK</sequence>
<dbReference type="OrthoDB" id="3575558at2"/>
<organism evidence="2 3">
    <name type="scientific">Labedaea rhizosphaerae</name>
    <dbReference type="NCBI Taxonomy" id="598644"/>
    <lineage>
        <taxon>Bacteria</taxon>
        <taxon>Bacillati</taxon>
        <taxon>Actinomycetota</taxon>
        <taxon>Actinomycetes</taxon>
        <taxon>Pseudonocardiales</taxon>
        <taxon>Pseudonocardiaceae</taxon>
        <taxon>Labedaea</taxon>
    </lineage>
</organism>
<accession>A0A4V3CZI8</accession>
<gene>
    <name evidence="2" type="ORF">EV186_1031159</name>
</gene>
<dbReference type="Proteomes" id="UP000295444">
    <property type="component" value="Unassembled WGS sequence"/>
</dbReference>
<keyword evidence="3" id="KW-1185">Reference proteome</keyword>
<keyword evidence="1" id="KW-1133">Transmembrane helix</keyword>
<comment type="caution">
    <text evidence="2">The sequence shown here is derived from an EMBL/GenBank/DDBJ whole genome shotgun (WGS) entry which is preliminary data.</text>
</comment>
<keyword evidence="1" id="KW-0812">Transmembrane</keyword>
<evidence type="ECO:0000256" key="1">
    <source>
        <dbReference type="SAM" id="Phobius"/>
    </source>
</evidence>
<dbReference type="AlphaFoldDB" id="A0A4V3CZI8"/>
<dbReference type="EMBL" id="SNXZ01000003">
    <property type="protein sequence ID" value="TDP98178.1"/>
    <property type="molecule type" value="Genomic_DNA"/>
</dbReference>
<keyword evidence="1" id="KW-0472">Membrane</keyword>
<evidence type="ECO:0000313" key="3">
    <source>
        <dbReference type="Proteomes" id="UP000295444"/>
    </source>
</evidence>
<dbReference type="RefSeq" id="WP_133851264.1">
    <property type="nucleotide sequence ID" value="NZ_SNXZ01000003.1"/>
</dbReference>
<evidence type="ECO:0000313" key="2">
    <source>
        <dbReference type="EMBL" id="TDP98178.1"/>
    </source>
</evidence>